<evidence type="ECO:0000313" key="1">
    <source>
        <dbReference type="EMBL" id="MBC3791245.1"/>
    </source>
</evidence>
<accession>A0ABR6W607</accession>
<dbReference type="RefSeq" id="WP_186737039.1">
    <property type="nucleotide sequence ID" value="NZ_VFIA01000008.1"/>
</dbReference>
<proteinExistence type="predicted"/>
<name>A0ABR6W607_9BACT</name>
<reference evidence="1 2" key="1">
    <citation type="submission" date="2019-06" db="EMBL/GenBank/DDBJ databases">
        <title>Spirosoma utsteinense sp. nov. isolated from Antarctic ice-free soils.</title>
        <authorList>
            <person name="Tahon G."/>
        </authorList>
    </citation>
    <scope>NUCLEOTIDE SEQUENCE [LARGE SCALE GENOMIC DNA]</scope>
    <source>
        <strain evidence="1 2">LMG 31447</strain>
    </source>
</reference>
<keyword evidence="2" id="KW-1185">Reference proteome</keyword>
<dbReference type="EMBL" id="VFIA01000008">
    <property type="protein sequence ID" value="MBC3791245.1"/>
    <property type="molecule type" value="Genomic_DNA"/>
</dbReference>
<evidence type="ECO:0008006" key="3">
    <source>
        <dbReference type="Google" id="ProtNLM"/>
    </source>
</evidence>
<protein>
    <recommendedName>
        <fullName evidence="3">Bacteriocin</fullName>
    </recommendedName>
</protein>
<dbReference type="Proteomes" id="UP000700732">
    <property type="component" value="Unassembled WGS sequence"/>
</dbReference>
<sequence>MAKLNLDQAEVSLLNEQELAGTEGGGTPWGELISNIGEVADTLAGFIDGLLGK</sequence>
<comment type="caution">
    <text evidence="1">The sequence shown here is derived from an EMBL/GenBank/DDBJ whole genome shotgun (WGS) entry which is preliminary data.</text>
</comment>
<evidence type="ECO:0000313" key="2">
    <source>
        <dbReference type="Proteomes" id="UP000700732"/>
    </source>
</evidence>
<organism evidence="1 2">
    <name type="scientific">Spirosoma utsteinense</name>
    <dbReference type="NCBI Taxonomy" id="2585773"/>
    <lineage>
        <taxon>Bacteria</taxon>
        <taxon>Pseudomonadati</taxon>
        <taxon>Bacteroidota</taxon>
        <taxon>Cytophagia</taxon>
        <taxon>Cytophagales</taxon>
        <taxon>Cytophagaceae</taxon>
        <taxon>Spirosoma</taxon>
    </lineage>
</organism>
<gene>
    <name evidence="1" type="ORF">FH603_1744</name>
</gene>